<organism evidence="1 2">
    <name type="scientific">Taxus chinensis</name>
    <name type="common">Chinese yew</name>
    <name type="synonym">Taxus wallichiana var. chinensis</name>
    <dbReference type="NCBI Taxonomy" id="29808"/>
    <lineage>
        <taxon>Eukaryota</taxon>
        <taxon>Viridiplantae</taxon>
        <taxon>Streptophyta</taxon>
        <taxon>Embryophyta</taxon>
        <taxon>Tracheophyta</taxon>
        <taxon>Spermatophyta</taxon>
        <taxon>Pinopsida</taxon>
        <taxon>Pinidae</taxon>
        <taxon>Conifers II</taxon>
        <taxon>Cupressales</taxon>
        <taxon>Taxaceae</taxon>
        <taxon>Taxus</taxon>
    </lineage>
</organism>
<gene>
    <name evidence="1" type="ORF">KI387_016091</name>
</gene>
<accession>A0AA38GGH7</accession>
<evidence type="ECO:0000313" key="1">
    <source>
        <dbReference type="EMBL" id="KAH9321452.1"/>
    </source>
</evidence>
<evidence type="ECO:0000313" key="2">
    <source>
        <dbReference type="Proteomes" id="UP000824469"/>
    </source>
</evidence>
<dbReference type="AlphaFoldDB" id="A0AA38GGH7"/>
<name>A0AA38GGH7_TAXCH</name>
<comment type="caution">
    <text evidence="1">The sequence shown here is derived from an EMBL/GenBank/DDBJ whole genome shotgun (WGS) entry which is preliminary data.</text>
</comment>
<dbReference type="EMBL" id="JAHRHJ020000003">
    <property type="protein sequence ID" value="KAH9321452.1"/>
    <property type="molecule type" value="Genomic_DNA"/>
</dbReference>
<sequence>MANVSCCSSCFSPQNENDSGMDVDVIDRLRRIVQDVSPNHVDDSMSDIQNGLNDITMPHQSMSRRAVNSSDTAVSSTIFGSSLLKTLLMNRFNK</sequence>
<keyword evidence="2" id="KW-1185">Reference proteome</keyword>
<feature type="non-terminal residue" evidence="1">
    <location>
        <position position="94"/>
    </location>
</feature>
<protein>
    <submittedName>
        <fullName evidence="1">Uncharacterized protein</fullName>
    </submittedName>
</protein>
<reference evidence="1 2" key="1">
    <citation type="journal article" date="2021" name="Nat. Plants">
        <title>The Taxus genome provides insights into paclitaxel biosynthesis.</title>
        <authorList>
            <person name="Xiong X."/>
            <person name="Gou J."/>
            <person name="Liao Q."/>
            <person name="Li Y."/>
            <person name="Zhou Q."/>
            <person name="Bi G."/>
            <person name="Li C."/>
            <person name="Du R."/>
            <person name="Wang X."/>
            <person name="Sun T."/>
            <person name="Guo L."/>
            <person name="Liang H."/>
            <person name="Lu P."/>
            <person name="Wu Y."/>
            <person name="Zhang Z."/>
            <person name="Ro D.K."/>
            <person name="Shang Y."/>
            <person name="Huang S."/>
            <person name="Yan J."/>
        </authorList>
    </citation>
    <scope>NUCLEOTIDE SEQUENCE [LARGE SCALE GENOMIC DNA]</scope>
    <source>
        <strain evidence="1">Ta-2019</strain>
    </source>
</reference>
<dbReference type="Proteomes" id="UP000824469">
    <property type="component" value="Unassembled WGS sequence"/>
</dbReference>
<proteinExistence type="predicted"/>